<dbReference type="InterPro" id="IPR004146">
    <property type="entry name" value="DC1"/>
</dbReference>
<dbReference type="Proteomes" id="UP001177003">
    <property type="component" value="Chromosome 8"/>
</dbReference>
<dbReference type="PANTHER" id="PTHR32410">
    <property type="entry name" value="CYSTEINE/HISTIDINE-RICH C1 DOMAIN FAMILY PROTEIN"/>
    <property type="match status" value="1"/>
</dbReference>
<dbReference type="InterPro" id="IPR053192">
    <property type="entry name" value="Vacuole_Formation_Reg"/>
</dbReference>
<accession>A0AA35ZSW6</accession>
<evidence type="ECO:0000256" key="1">
    <source>
        <dbReference type="ARBA" id="ARBA00022737"/>
    </source>
</evidence>
<dbReference type="AlphaFoldDB" id="A0AA35ZSW6"/>
<feature type="domain" description="DC1" evidence="2">
    <location>
        <begin position="91"/>
        <end position="140"/>
    </location>
</feature>
<dbReference type="EMBL" id="OX465084">
    <property type="protein sequence ID" value="CAI9298260.1"/>
    <property type="molecule type" value="Genomic_DNA"/>
</dbReference>
<reference evidence="3" key="1">
    <citation type="submission" date="2023-04" db="EMBL/GenBank/DDBJ databases">
        <authorList>
            <person name="Vijverberg K."/>
            <person name="Xiong W."/>
            <person name="Schranz E."/>
        </authorList>
    </citation>
    <scope>NUCLEOTIDE SEQUENCE</scope>
</reference>
<dbReference type="SUPFAM" id="SSF57889">
    <property type="entry name" value="Cysteine-rich domain"/>
    <property type="match status" value="3"/>
</dbReference>
<protein>
    <recommendedName>
        <fullName evidence="2">DC1 domain-containing protein</fullName>
    </recommendedName>
</protein>
<evidence type="ECO:0000313" key="4">
    <source>
        <dbReference type="Proteomes" id="UP001177003"/>
    </source>
</evidence>
<evidence type="ECO:0000259" key="2">
    <source>
        <dbReference type="Pfam" id="PF03107"/>
    </source>
</evidence>
<evidence type="ECO:0000313" key="3">
    <source>
        <dbReference type="EMBL" id="CAI9298260.1"/>
    </source>
</evidence>
<dbReference type="Pfam" id="PF03107">
    <property type="entry name" value="C1_2"/>
    <property type="match status" value="1"/>
</dbReference>
<name>A0AA35ZSW6_LACSI</name>
<dbReference type="PANTHER" id="PTHR32410:SF216">
    <property type="entry name" value="PHORBOL-ESTER_DAG-TYPE DOMAIN-CONTAINING PROTEIN"/>
    <property type="match status" value="1"/>
</dbReference>
<keyword evidence="1" id="KW-0677">Repeat</keyword>
<sequence>MLPSNGFSYGCSTCDYSVDVNCGFLPKEITHEAHPDHLLSRIDASSSLSKAPCNACGCYITYCIAFRCHSCNFYLDTKCAFMLPGLIRHKYDKHPLTLRHNPVENHPGDYFCEICEEEFNPESWFYHCGTCVQSMPTSCAPLIIQCEQAVYTHYKRSIFYFVIVKFGGMFRIKDHRHLLTFTQGINRHGLCKHCDGKLQYMMIFDCLKCTYAVHYKCRQLANRRTMLIAKLFSCHKMKKQQPTLSKRIKNKNQSLLT</sequence>
<gene>
    <name evidence="3" type="ORF">LSALG_LOCUS37034</name>
</gene>
<organism evidence="3 4">
    <name type="scientific">Lactuca saligna</name>
    <name type="common">Willowleaf lettuce</name>
    <dbReference type="NCBI Taxonomy" id="75948"/>
    <lineage>
        <taxon>Eukaryota</taxon>
        <taxon>Viridiplantae</taxon>
        <taxon>Streptophyta</taxon>
        <taxon>Embryophyta</taxon>
        <taxon>Tracheophyta</taxon>
        <taxon>Spermatophyta</taxon>
        <taxon>Magnoliopsida</taxon>
        <taxon>eudicotyledons</taxon>
        <taxon>Gunneridae</taxon>
        <taxon>Pentapetalae</taxon>
        <taxon>asterids</taxon>
        <taxon>campanulids</taxon>
        <taxon>Asterales</taxon>
        <taxon>Asteraceae</taxon>
        <taxon>Cichorioideae</taxon>
        <taxon>Cichorieae</taxon>
        <taxon>Lactucinae</taxon>
        <taxon>Lactuca</taxon>
    </lineage>
</organism>
<keyword evidence="4" id="KW-1185">Reference proteome</keyword>
<dbReference type="InterPro" id="IPR046349">
    <property type="entry name" value="C1-like_sf"/>
</dbReference>
<proteinExistence type="predicted"/>